<dbReference type="EMBL" id="UINC01058393">
    <property type="protein sequence ID" value="SVB80605.1"/>
    <property type="molecule type" value="Genomic_DNA"/>
</dbReference>
<accession>A0A382H0E5</accession>
<gene>
    <name evidence="1" type="ORF">METZ01_LOCUS233459</name>
</gene>
<feature type="non-terminal residue" evidence="1">
    <location>
        <position position="1"/>
    </location>
</feature>
<reference evidence="1" key="1">
    <citation type="submission" date="2018-05" db="EMBL/GenBank/DDBJ databases">
        <authorList>
            <person name="Lanie J.A."/>
            <person name="Ng W.-L."/>
            <person name="Kazmierczak K.M."/>
            <person name="Andrzejewski T.M."/>
            <person name="Davidsen T.M."/>
            <person name="Wayne K.J."/>
            <person name="Tettelin H."/>
            <person name="Glass J.I."/>
            <person name="Rusch D."/>
            <person name="Podicherti R."/>
            <person name="Tsui H.-C.T."/>
            <person name="Winkler M.E."/>
        </authorList>
    </citation>
    <scope>NUCLEOTIDE SEQUENCE</scope>
</reference>
<evidence type="ECO:0000313" key="1">
    <source>
        <dbReference type="EMBL" id="SVB80605.1"/>
    </source>
</evidence>
<organism evidence="1">
    <name type="scientific">marine metagenome</name>
    <dbReference type="NCBI Taxonomy" id="408172"/>
    <lineage>
        <taxon>unclassified sequences</taxon>
        <taxon>metagenomes</taxon>
        <taxon>ecological metagenomes</taxon>
    </lineage>
</organism>
<protein>
    <submittedName>
        <fullName evidence="1">Uncharacterized protein</fullName>
    </submittedName>
</protein>
<sequence>VDKVLKKIKHLRTTFIQYVDEKSMPGAWTDELEEDFEIIESLESEYNIYKRLLPGDMKLCNKLYNRYNVVYD</sequence>
<dbReference type="AlphaFoldDB" id="A0A382H0E5"/>
<name>A0A382H0E5_9ZZZZ</name>
<proteinExistence type="predicted"/>